<comment type="subcellular location">
    <subcellularLocation>
        <location evidence="1">Cell membrane</location>
        <topology evidence="1">Multi-pass membrane protein</topology>
    </subcellularLocation>
</comment>
<feature type="transmembrane region" description="Helical" evidence="9">
    <location>
        <begin position="78"/>
        <end position="100"/>
    </location>
</feature>
<feature type="transmembrane region" description="Helical" evidence="9">
    <location>
        <begin position="290"/>
        <end position="312"/>
    </location>
</feature>
<dbReference type="Pfam" id="PF03595">
    <property type="entry name" value="SLAC1"/>
    <property type="match status" value="1"/>
</dbReference>
<gene>
    <name evidence="10" type="ORF">ACFFRE_01515</name>
</gene>
<feature type="transmembrane region" description="Helical" evidence="9">
    <location>
        <begin position="356"/>
        <end position="381"/>
    </location>
</feature>
<evidence type="ECO:0000313" key="10">
    <source>
        <dbReference type="EMBL" id="MFC0080835.1"/>
    </source>
</evidence>
<reference evidence="10 11" key="1">
    <citation type="submission" date="2024-09" db="EMBL/GenBank/DDBJ databases">
        <authorList>
            <person name="Sun Q."/>
            <person name="Mori K."/>
        </authorList>
    </citation>
    <scope>NUCLEOTIDE SEQUENCE [LARGE SCALE GENOMIC DNA]</scope>
    <source>
        <strain evidence="10 11">JCM 15389</strain>
    </source>
</reference>
<feature type="transmembrane region" description="Helical" evidence="9">
    <location>
        <begin position="324"/>
        <end position="344"/>
    </location>
</feature>
<evidence type="ECO:0000256" key="3">
    <source>
        <dbReference type="ARBA" id="ARBA00022448"/>
    </source>
</evidence>
<dbReference type="Proteomes" id="UP001589788">
    <property type="component" value="Unassembled WGS sequence"/>
</dbReference>
<feature type="region of interest" description="Disordered" evidence="8">
    <location>
        <begin position="1"/>
        <end position="25"/>
    </location>
</feature>
<dbReference type="RefSeq" id="WP_377787452.1">
    <property type="nucleotide sequence ID" value="NZ_JBHLYQ010000006.1"/>
</dbReference>
<keyword evidence="5 9" id="KW-0812">Transmembrane</keyword>
<name>A0ABV6BZI1_9ACTN</name>
<feature type="transmembrane region" description="Helical" evidence="9">
    <location>
        <begin position="112"/>
        <end position="133"/>
    </location>
</feature>
<dbReference type="InterPro" id="IPR038665">
    <property type="entry name" value="Voltage-dep_anion_channel_sf"/>
</dbReference>
<feature type="transmembrane region" description="Helical" evidence="9">
    <location>
        <begin position="209"/>
        <end position="236"/>
    </location>
</feature>
<evidence type="ECO:0000256" key="6">
    <source>
        <dbReference type="ARBA" id="ARBA00022989"/>
    </source>
</evidence>
<comment type="caution">
    <text evidence="10">The sequence shown here is derived from an EMBL/GenBank/DDBJ whole genome shotgun (WGS) entry which is preliminary data.</text>
</comment>
<feature type="transmembrane region" description="Helical" evidence="9">
    <location>
        <begin position="179"/>
        <end position="197"/>
    </location>
</feature>
<organism evidence="10 11">
    <name type="scientific">Aciditerrimonas ferrireducens</name>
    <dbReference type="NCBI Taxonomy" id="667306"/>
    <lineage>
        <taxon>Bacteria</taxon>
        <taxon>Bacillati</taxon>
        <taxon>Actinomycetota</taxon>
        <taxon>Acidimicrobiia</taxon>
        <taxon>Acidimicrobiales</taxon>
        <taxon>Acidimicrobiaceae</taxon>
        <taxon>Aciditerrimonas</taxon>
    </lineage>
</organism>
<accession>A0ABV6BZI1</accession>
<dbReference type="InterPro" id="IPR004695">
    <property type="entry name" value="SLAC1/Mae1/Ssu1/TehA"/>
</dbReference>
<dbReference type="InterPro" id="IPR051629">
    <property type="entry name" value="Sulfite_efflux_TDT"/>
</dbReference>
<dbReference type="PANTHER" id="PTHR31686">
    <property type="match status" value="1"/>
</dbReference>
<feature type="compositionally biased region" description="Gly residues" evidence="8">
    <location>
        <begin position="1"/>
        <end position="11"/>
    </location>
</feature>
<feature type="transmembrane region" description="Helical" evidence="9">
    <location>
        <begin position="248"/>
        <end position="270"/>
    </location>
</feature>
<dbReference type="PANTHER" id="PTHR31686:SF1">
    <property type="entry name" value="SULFITE EFFLUX PUMP SSU1"/>
    <property type="match status" value="1"/>
</dbReference>
<evidence type="ECO:0000256" key="5">
    <source>
        <dbReference type="ARBA" id="ARBA00022692"/>
    </source>
</evidence>
<evidence type="ECO:0000256" key="7">
    <source>
        <dbReference type="ARBA" id="ARBA00023136"/>
    </source>
</evidence>
<evidence type="ECO:0000313" key="11">
    <source>
        <dbReference type="Proteomes" id="UP001589788"/>
    </source>
</evidence>
<dbReference type="CDD" id="cd09319">
    <property type="entry name" value="TDT_like_1"/>
    <property type="match status" value="1"/>
</dbReference>
<protein>
    <submittedName>
        <fullName evidence="10">Tellurite resistance/C4-dicarboxylate transporter family protein</fullName>
    </submittedName>
</protein>
<dbReference type="Gene3D" id="1.50.10.150">
    <property type="entry name" value="Voltage-dependent anion channel"/>
    <property type="match status" value="1"/>
</dbReference>
<evidence type="ECO:0000256" key="9">
    <source>
        <dbReference type="SAM" id="Phobius"/>
    </source>
</evidence>
<evidence type="ECO:0000256" key="2">
    <source>
        <dbReference type="ARBA" id="ARBA00008566"/>
    </source>
</evidence>
<keyword evidence="3" id="KW-0813">Transport</keyword>
<keyword evidence="11" id="KW-1185">Reference proteome</keyword>
<proteinExistence type="inferred from homology"/>
<keyword evidence="6 9" id="KW-1133">Transmembrane helix</keyword>
<comment type="similarity">
    <text evidence="2">Belongs to the tellurite-resistance/dicarboxylate transporter (TDT) family.</text>
</comment>
<keyword evidence="4" id="KW-1003">Cell membrane</keyword>
<evidence type="ECO:0000256" key="1">
    <source>
        <dbReference type="ARBA" id="ARBA00004651"/>
    </source>
</evidence>
<keyword evidence="7 9" id="KW-0472">Membrane</keyword>
<dbReference type="EMBL" id="JBHLYQ010000006">
    <property type="protein sequence ID" value="MFC0080835.1"/>
    <property type="molecule type" value="Genomic_DNA"/>
</dbReference>
<evidence type="ECO:0000256" key="8">
    <source>
        <dbReference type="SAM" id="MobiDB-lite"/>
    </source>
</evidence>
<evidence type="ECO:0000256" key="4">
    <source>
        <dbReference type="ARBA" id="ARBA00022475"/>
    </source>
</evidence>
<feature type="transmembrane region" description="Helical" evidence="9">
    <location>
        <begin position="139"/>
        <end position="159"/>
    </location>
</feature>
<sequence length="394" mass="42261">MSPLGASGGSPTGSSSEPAQGDGRRGEHQAVVSALTIPTGLLPRAIATLDPGYFAYVMATGIVSIGTRLLGYDLLSEVLLGFAGAGFAVLLVAYVLRLVLYPAFIRQDARNPSVSMAFFTLVAGSDVLGTRLVMADHPLIAFALACGAALLWLLLTYGLPSYMVAGAQRPVLREFSGTWLIWVVGTQSLAIISSALVPKAPSLWLRSELPVFAVCFWGLGVMLYVVLIVIILLRLLTIEVTPTEMGPAYWIAMGATAISVRAAAGILALRDQGAVVLVSVIRPFVTGISVVLWSFGTWWIPLLVLFGVWRHLIRRYPLQYEPRLWSMVFPLGMYTVASFSLGQVHGLEFMASVAKVWVWVGVAAWVAVGGLMLVALLQALLGRPQGNRAVVNRP</sequence>